<reference evidence="1 2" key="1">
    <citation type="submission" date="2017-11" db="EMBL/GenBank/DDBJ databases">
        <title>De-novo sequencing of pomegranate (Punica granatum L.) genome.</title>
        <authorList>
            <person name="Akparov Z."/>
            <person name="Amiraslanov A."/>
            <person name="Hajiyeva S."/>
            <person name="Abbasov M."/>
            <person name="Kaur K."/>
            <person name="Hamwieh A."/>
            <person name="Solovyev V."/>
            <person name="Salamov A."/>
            <person name="Braich B."/>
            <person name="Kosarev P."/>
            <person name="Mahmoud A."/>
            <person name="Hajiyev E."/>
            <person name="Babayeva S."/>
            <person name="Izzatullayeva V."/>
            <person name="Mammadov A."/>
            <person name="Mammadov A."/>
            <person name="Sharifova S."/>
            <person name="Ojaghi J."/>
            <person name="Eynullazada K."/>
            <person name="Bayramov B."/>
            <person name="Abdulazimova A."/>
            <person name="Shahmuradov I."/>
        </authorList>
    </citation>
    <scope>NUCLEOTIDE SEQUENCE [LARGE SCALE GENOMIC DNA]</scope>
    <source>
        <strain evidence="2">cv. AG2017</strain>
        <tissue evidence="1">Leaf</tissue>
    </source>
</reference>
<comment type="caution">
    <text evidence="1">The sequence shown here is derived from an EMBL/GenBank/DDBJ whole genome shotgun (WGS) entry which is preliminary data.</text>
</comment>
<dbReference type="EMBL" id="PGOL01002823">
    <property type="protein sequence ID" value="PKI44778.1"/>
    <property type="molecule type" value="Genomic_DNA"/>
</dbReference>
<dbReference type="AlphaFoldDB" id="A0A2I0IL99"/>
<keyword evidence="2" id="KW-1185">Reference proteome</keyword>
<evidence type="ECO:0000313" key="2">
    <source>
        <dbReference type="Proteomes" id="UP000233551"/>
    </source>
</evidence>
<organism evidence="1 2">
    <name type="scientific">Punica granatum</name>
    <name type="common">Pomegranate</name>
    <dbReference type="NCBI Taxonomy" id="22663"/>
    <lineage>
        <taxon>Eukaryota</taxon>
        <taxon>Viridiplantae</taxon>
        <taxon>Streptophyta</taxon>
        <taxon>Embryophyta</taxon>
        <taxon>Tracheophyta</taxon>
        <taxon>Spermatophyta</taxon>
        <taxon>Magnoliopsida</taxon>
        <taxon>eudicotyledons</taxon>
        <taxon>Gunneridae</taxon>
        <taxon>Pentapetalae</taxon>
        <taxon>rosids</taxon>
        <taxon>malvids</taxon>
        <taxon>Myrtales</taxon>
        <taxon>Lythraceae</taxon>
        <taxon>Punica</taxon>
    </lineage>
</organism>
<dbReference type="Proteomes" id="UP000233551">
    <property type="component" value="Unassembled WGS sequence"/>
</dbReference>
<accession>A0A2I0IL99</accession>
<proteinExistence type="predicted"/>
<gene>
    <name evidence="1" type="ORF">CRG98_034726</name>
</gene>
<evidence type="ECO:0000313" key="1">
    <source>
        <dbReference type="EMBL" id="PKI44778.1"/>
    </source>
</evidence>
<protein>
    <submittedName>
        <fullName evidence="1">Uncharacterized protein</fullName>
    </submittedName>
</protein>
<sequence length="247" mass="27965">MKRVHNLLCQLGTRWVEQEKAVRATVKITRYPFPAKSAGGRKLQFCMKICQLVVVGKMMDMISPIVGATTLIISRRRMHNGNSTIHTENETTFITVVCKETATPTDFASKARLGIDKQERKIRAARICMHGNHKHDRRYPLRMPCIRYNLAHPRGMMQEDGREQSAQSSPPRAFARPYALLLQEEGELQLHIPHEELAVYAMVGRNAFRGETTDLAFESETFAQLLKDQGMFMEGMPKKAGGVSSHP</sequence>
<name>A0A2I0IL99_PUNGR</name>